<evidence type="ECO:0000313" key="2">
    <source>
        <dbReference type="Proteomes" id="UP000008898"/>
    </source>
</evidence>
<reference evidence="2" key="1">
    <citation type="submission" date="2009-07" db="EMBL/GenBank/DDBJ databases">
        <title>Complete genome sequence of Zobellia galactanivorans Dsij.</title>
        <authorList>
            <consortium name="Genoscope - CEA"/>
        </authorList>
    </citation>
    <scope>NUCLEOTIDE SEQUENCE [LARGE SCALE GENOMIC DNA]</scope>
    <source>
        <strain evidence="2">DSM 12802 / CCUG 47099 / CIP 106680 / NCIMB 13871 / Dsij</strain>
    </source>
</reference>
<dbReference type="STRING" id="63186.ZOBELLIA_3444"/>
<gene>
    <name evidence="1" type="ordered locus">zobellia_3444</name>
</gene>
<proteinExistence type="predicted"/>
<reference evidence="1 2" key="2">
    <citation type="journal article" date="2012" name="Environ. Microbiol.">
        <title>Characterization of the first alginolytic operons in a marine bacterium: from their emergence in marine Flavobacteriia to their independent transfers to marine Proteobacteria and human gut Bacteroides.</title>
        <authorList>
            <person name="Thomas F."/>
            <person name="Barbeyron T."/>
            <person name="Tonon T."/>
            <person name="Genicot S."/>
            <person name="Czjzek M."/>
            <person name="Michel G."/>
        </authorList>
    </citation>
    <scope>NUCLEOTIDE SEQUENCE [LARGE SCALE GENOMIC DNA]</scope>
    <source>
        <strain evidence="2">DSM 12802 / CCUG 47099 / CIP 106680 / NCIMB 13871 / Dsij</strain>
    </source>
</reference>
<organism evidence="1 2">
    <name type="scientific">Zobellia galactanivorans (strain DSM 12802 / CCUG 47099 / CIP 106680 / NCIMB 13871 / Dsij)</name>
    <dbReference type="NCBI Taxonomy" id="63186"/>
    <lineage>
        <taxon>Bacteria</taxon>
        <taxon>Pseudomonadati</taxon>
        <taxon>Bacteroidota</taxon>
        <taxon>Flavobacteriia</taxon>
        <taxon>Flavobacteriales</taxon>
        <taxon>Flavobacteriaceae</taxon>
        <taxon>Zobellia</taxon>
    </lineage>
</organism>
<sequence length="69" mass="7893">MKAFVGVGRKQIASPITLNFPQKRTPILRGDNRLFFIGHYIFCKRKEKSFRTDEEGAYPPLAGAKGYFL</sequence>
<dbReference type="AlphaFoldDB" id="G0L8H9"/>
<protein>
    <submittedName>
        <fullName evidence="1">Uncharacterized protein</fullName>
    </submittedName>
</protein>
<evidence type="ECO:0000313" key="1">
    <source>
        <dbReference type="EMBL" id="CAZ97582.1"/>
    </source>
</evidence>
<dbReference type="EMBL" id="FP476056">
    <property type="protein sequence ID" value="CAZ97582.1"/>
    <property type="molecule type" value="Genomic_DNA"/>
</dbReference>
<dbReference type="Proteomes" id="UP000008898">
    <property type="component" value="Chromosome"/>
</dbReference>
<name>G0L8H9_ZOBGA</name>
<accession>G0L8H9</accession>
<dbReference type="HOGENOM" id="CLU_2775142_0_0_10"/>
<dbReference type="KEGG" id="zga:ZOBELLIA_3444"/>
<keyword evidence="2" id="KW-1185">Reference proteome</keyword>